<evidence type="ECO:0000313" key="3">
    <source>
        <dbReference type="Proteomes" id="UP000001544"/>
    </source>
</evidence>
<sequence>MTKTLSLFAVLGLSVFMVGCAQNSTALTPEIEIHKDADLHADYFIPDDLSILENRSDAILKVKSIGNVQVGVMKDIEGDVPETTNELKILEAYKGPFNSGDSVTVAEAFFLQDDQYVQIEGYTPLVEEREYILFIEEGLKDESGNLVYGISSLDFGKYSQEGEVASVDFTTFNNVNELSKYDFIKEDPHHNDLYNEIKKDVLRKYY</sequence>
<proteinExistence type="predicted"/>
<feature type="signal peptide" evidence="1">
    <location>
        <begin position="1"/>
        <end position="21"/>
    </location>
</feature>
<dbReference type="PROSITE" id="PS51257">
    <property type="entry name" value="PROKAR_LIPOPROTEIN"/>
    <property type="match status" value="1"/>
</dbReference>
<protein>
    <recommendedName>
        <fullName evidence="4">Lipoprotein</fullName>
    </recommendedName>
</protein>
<evidence type="ECO:0000256" key="1">
    <source>
        <dbReference type="SAM" id="SignalP"/>
    </source>
</evidence>
<evidence type="ECO:0008006" key="4">
    <source>
        <dbReference type="Google" id="ProtNLM"/>
    </source>
</evidence>
<dbReference type="Proteomes" id="UP000001544">
    <property type="component" value="Plasmid pBpOF4-02"/>
</dbReference>
<dbReference type="RefSeq" id="WP_012961304.1">
    <property type="nucleotide sequence ID" value="NC_013793.1"/>
</dbReference>
<reference evidence="2 3" key="1">
    <citation type="journal article" date="2011" name="Environ. Microbiol.">
        <title>Genome of alkaliphilic Bacillus pseudofirmus OF4 reveals adaptations that support the ability to grow in an external pH range from 7.5 to 11.4.</title>
        <authorList>
            <person name="Janto B."/>
            <person name="Ahmed A."/>
            <person name="Ito M."/>
            <person name="Liu J."/>
            <person name="Hicks D.B."/>
            <person name="Pagni S."/>
            <person name="Fackelmayer O.J."/>
            <person name="Smith T.A."/>
            <person name="Earl J."/>
            <person name="Elbourne L.D."/>
            <person name="Hassan K."/>
            <person name="Paulsen I.T."/>
            <person name="Kolsto A.B."/>
            <person name="Tourasse N.J."/>
            <person name="Ehrlich G.D."/>
            <person name="Boissy R."/>
            <person name="Ivey D.M."/>
            <person name="Li G."/>
            <person name="Xue Y."/>
            <person name="Ma Y."/>
            <person name="Hu F.Z."/>
            <person name="Krulwich T.A."/>
        </authorList>
    </citation>
    <scope>NUCLEOTIDE SEQUENCE [LARGE SCALE GENOMIC DNA]</scope>
    <source>
        <strain evidence="3">ATCC BAA-2126 / JCM 17055 / OF4</strain>
    </source>
</reference>
<dbReference type="HOGENOM" id="CLU_115283_0_0_9"/>
<organism evidence="2 3">
    <name type="scientific">Alkalihalophilus pseudofirmus (strain ATCC BAA-2126 / JCM 17055 / OF4)</name>
    <name type="common">Bacillus pseudofirmus</name>
    <dbReference type="NCBI Taxonomy" id="398511"/>
    <lineage>
        <taxon>Bacteria</taxon>
        <taxon>Bacillati</taxon>
        <taxon>Bacillota</taxon>
        <taxon>Bacilli</taxon>
        <taxon>Bacillales</taxon>
        <taxon>Bacillaceae</taxon>
        <taxon>Alkalihalophilus</taxon>
    </lineage>
</organism>
<gene>
    <name evidence="2" type="ordered locus">BpOF4_22034</name>
</gene>
<dbReference type="AlphaFoldDB" id="D3G226"/>
<name>D3G226_ALKPO</name>
<feature type="chain" id="PRO_5038891845" description="Lipoprotein" evidence="1">
    <location>
        <begin position="22"/>
        <end position="206"/>
    </location>
</feature>
<keyword evidence="1" id="KW-0732">Signal</keyword>
<accession>D3G226</accession>
<keyword evidence="2" id="KW-0614">Plasmid</keyword>
<keyword evidence="3" id="KW-1185">Reference proteome</keyword>
<evidence type="ECO:0000313" key="2">
    <source>
        <dbReference type="EMBL" id="ADC52402.1"/>
    </source>
</evidence>
<dbReference type="KEGG" id="bpf:BpOF4_22034"/>
<dbReference type="EMBL" id="CP001880">
    <property type="protein sequence ID" value="ADC52402.1"/>
    <property type="molecule type" value="Genomic_DNA"/>
</dbReference>
<geneLocation type="plasmid" evidence="2 3">
    <name>pBpOF4-02</name>
</geneLocation>